<protein>
    <recommendedName>
        <fullName evidence="11">RRM domain-containing protein</fullName>
    </recommendedName>
</protein>
<dbReference type="EMBL" id="VSWD01000008">
    <property type="protein sequence ID" value="KAK3095576.1"/>
    <property type="molecule type" value="Genomic_DNA"/>
</dbReference>
<dbReference type="GO" id="GO:0003712">
    <property type="term" value="F:transcription coregulator activity"/>
    <property type="evidence" value="ECO:0007669"/>
    <property type="project" value="InterPro"/>
</dbReference>
<keyword evidence="6" id="KW-0804">Transcription</keyword>
<dbReference type="InterPro" id="IPR012677">
    <property type="entry name" value="Nucleotide-bd_a/b_plait_sf"/>
</dbReference>
<reference evidence="12" key="1">
    <citation type="submission" date="2019-08" db="EMBL/GenBank/DDBJ databases">
        <title>The improved chromosome-level genome for the pearl oyster Pinctada fucata martensii using PacBio sequencing and Hi-C.</title>
        <authorList>
            <person name="Zheng Z."/>
        </authorList>
    </citation>
    <scope>NUCLEOTIDE SEQUENCE</scope>
    <source>
        <strain evidence="12">ZZ-2019</strain>
        <tissue evidence="12">Adductor muscle</tissue>
    </source>
</reference>
<dbReference type="PANTHER" id="PTHR15528:SF11">
    <property type="entry name" value="FI18188P1"/>
    <property type="match status" value="1"/>
</dbReference>
<feature type="compositionally biased region" description="Low complexity" evidence="9">
    <location>
        <begin position="505"/>
        <end position="520"/>
    </location>
</feature>
<evidence type="ECO:0000259" key="11">
    <source>
        <dbReference type="PROSITE" id="PS50102"/>
    </source>
</evidence>
<feature type="compositionally biased region" description="Basic and acidic residues" evidence="9">
    <location>
        <begin position="544"/>
        <end position="556"/>
    </location>
</feature>
<evidence type="ECO:0000256" key="10">
    <source>
        <dbReference type="SAM" id="Phobius"/>
    </source>
</evidence>
<comment type="caution">
    <text evidence="12">The sequence shown here is derived from an EMBL/GenBank/DDBJ whole genome shotgun (WGS) entry which is preliminary data.</text>
</comment>
<dbReference type="PROSITE" id="PS50102">
    <property type="entry name" value="RRM"/>
    <property type="match status" value="1"/>
</dbReference>
<dbReference type="Pfam" id="PF00076">
    <property type="entry name" value="RRM_1"/>
    <property type="match status" value="1"/>
</dbReference>
<comment type="subcellular location">
    <subcellularLocation>
        <location evidence="1">Nucleus</location>
    </subcellularLocation>
</comment>
<dbReference type="InterPro" id="IPR034605">
    <property type="entry name" value="PGC-1"/>
</dbReference>
<keyword evidence="10" id="KW-0472">Membrane</keyword>
<proteinExistence type="predicted"/>
<feature type="region of interest" description="Disordered" evidence="9">
    <location>
        <begin position="130"/>
        <end position="158"/>
    </location>
</feature>
<keyword evidence="10" id="KW-1133">Transmembrane helix</keyword>
<evidence type="ECO:0000313" key="13">
    <source>
        <dbReference type="Proteomes" id="UP001186944"/>
    </source>
</evidence>
<keyword evidence="10" id="KW-0812">Transmembrane</keyword>
<feature type="transmembrane region" description="Helical" evidence="10">
    <location>
        <begin position="20"/>
        <end position="37"/>
    </location>
</feature>
<keyword evidence="3 8" id="KW-0694">RNA-binding</keyword>
<dbReference type="PANTHER" id="PTHR15528">
    <property type="entry name" value="PEROXISOME PROLIFERATOR ACTIVATED RECEPTOR GAMMA COACTIVATOR 1 PGC-1 -RELATED"/>
    <property type="match status" value="1"/>
</dbReference>
<evidence type="ECO:0000256" key="6">
    <source>
        <dbReference type="ARBA" id="ARBA00023163"/>
    </source>
</evidence>
<dbReference type="Proteomes" id="UP001186944">
    <property type="component" value="Unassembled WGS sequence"/>
</dbReference>
<feature type="compositionally biased region" description="Basic and acidic residues" evidence="9">
    <location>
        <begin position="1"/>
        <end position="11"/>
    </location>
</feature>
<evidence type="ECO:0000256" key="7">
    <source>
        <dbReference type="ARBA" id="ARBA00023242"/>
    </source>
</evidence>
<feature type="compositionally biased region" description="Basic residues" evidence="9">
    <location>
        <begin position="462"/>
        <end position="475"/>
    </location>
</feature>
<evidence type="ECO:0000256" key="2">
    <source>
        <dbReference type="ARBA" id="ARBA00022553"/>
    </source>
</evidence>
<feature type="compositionally biased region" description="Polar residues" evidence="9">
    <location>
        <begin position="148"/>
        <end position="157"/>
    </location>
</feature>
<keyword evidence="13" id="KW-1185">Reference proteome</keyword>
<evidence type="ECO:0000256" key="8">
    <source>
        <dbReference type="PROSITE-ProRule" id="PRU00176"/>
    </source>
</evidence>
<feature type="compositionally biased region" description="Basic residues" evidence="9">
    <location>
        <begin position="319"/>
        <end position="328"/>
    </location>
</feature>
<dbReference type="GO" id="GO:0003723">
    <property type="term" value="F:RNA binding"/>
    <property type="evidence" value="ECO:0007669"/>
    <property type="project" value="UniProtKB-UniRule"/>
</dbReference>
<name>A0AA88Y6R3_PINIB</name>
<dbReference type="SMART" id="SM00360">
    <property type="entry name" value="RRM"/>
    <property type="match status" value="1"/>
</dbReference>
<feature type="compositionally biased region" description="Basic and acidic residues" evidence="9">
    <location>
        <begin position="441"/>
        <end position="461"/>
    </location>
</feature>
<dbReference type="InterPro" id="IPR000504">
    <property type="entry name" value="RRM_dom"/>
</dbReference>
<dbReference type="GO" id="GO:0005634">
    <property type="term" value="C:nucleus"/>
    <property type="evidence" value="ECO:0007669"/>
    <property type="project" value="UniProtKB-SubCell"/>
</dbReference>
<feature type="compositionally biased region" description="Basic residues" evidence="9">
    <location>
        <begin position="528"/>
        <end position="543"/>
    </location>
</feature>
<dbReference type="Gene3D" id="3.30.70.330">
    <property type="match status" value="1"/>
</dbReference>
<keyword evidence="7" id="KW-0539">Nucleus</keyword>
<evidence type="ECO:0000256" key="3">
    <source>
        <dbReference type="ARBA" id="ARBA00022884"/>
    </source>
</evidence>
<feature type="compositionally biased region" description="Low complexity" evidence="9">
    <location>
        <begin position="423"/>
        <end position="436"/>
    </location>
</feature>
<dbReference type="GO" id="GO:0045944">
    <property type="term" value="P:positive regulation of transcription by RNA polymerase II"/>
    <property type="evidence" value="ECO:0007669"/>
    <property type="project" value="TreeGrafter"/>
</dbReference>
<evidence type="ECO:0000256" key="5">
    <source>
        <dbReference type="ARBA" id="ARBA00023159"/>
    </source>
</evidence>
<keyword evidence="5" id="KW-0010">Activator</keyword>
<sequence length="690" mass="79660">MTKCSRSEENRKRRRGETRLGGDILGTGGLGNFFFWLKRLEFVKKKDDLPKLISHRNSQMTSDAQSSCSMELDPNTNPLFSMDDHFPMFQEDSLIQIGEDKGNDVTCGIAAADVSSLLEQFEEASNSLGGFESQSEGLTFGNDKKSGECSSGRSTPTKDILDKIKSKQKTKSAILLPMGMPSKRGRGSAVTMTSTCATPRMKRILLQTSSNVDIDTEMQAEKENSQPRAIKAYDSNNKEILNVNLDYYMGIVDHDYCVNVPKMKTEPPEKPEHYPEDDVLILEDGEVLEEEYQEMSDIERQPLEDSGIADTFKTSEKSKHQRSRRNYRNRREDSPVDFDKEKYFNKIPSYYTALSLNSAKPPKKSAQESKASSLRVQDFFEPNPAPKSDNSVYNKLPAYYSCFTNSTKYDSAEMDNKMECSQESKSSSGYSSRSHSPYGNENERDGFESYRNRSTSRDLKIRGRRGRSRERRRRGSYSSSSRSRSRSSSSSMSRSRSRTRHRSRSYSSSDYSSRSRSRSYTRYDSRSRSRSVSKHRRYMSSRSRSREREREERKKIRDEEKLQKMKERRIVYVGKIPDSYTKRALRRRFERFGVIEEVSVHFRENGDNYGFVTFEYRCDAYAAVEKGNDVPDTLKFDLCFGGRRQFCEVEYADLDGINEVEEEYYPLVKKNQSLDFDELLRQAQASRHKK</sequence>
<evidence type="ECO:0000313" key="12">
    <source>
        <dbReference type="EMBL" id="KAK3095576.1"/>
    </source>
</evidence>
<feature type="region of interest" description="Disordered" evidence="9">
    <location>
        <begin position="416"/>
        <end position="556"/>
    </location>
</feature>
<keyword evidence="4" id="KW-0805">Transcription regulation</keyword>
<feature type="region of interest" description="Disordered" evidence="9">
    <location>
        <begin position="357"/>
        <end position="392"/>
    </location>
</feature>
<evidence type="ECO:0000256" key="1">
    <source>
        <dbReference type="ARBA" id="ARBA00004123"/>
    </source>
</evidence>
<dbReference type="InterPro" id="IPR035979">
    <property type="entry name" value="RBD_domain_sf"/>
</dbReference>
<dbReference type="SUPFAM" id="SSF54928">
    <property type="entry name" value="RNA-binding domain, RBD"/>
    <property type="match status" value="1"/>
</dbReference>
<keyword evidence="2" id="KW-0597">Phosphoprotein</keyword>
<gene>
    <name evidence="12" type="ORF">FSP39_016258</name>
</gene>
<dbReference type="AlphaFoldDB" id="A0AA88Y6R3"/>
<organism evidence="12 13">
    <name type="scientific">Pinctada imbricata</name>
    <name type="common">Atlantic pearl-oyster</name>
    <name type="synonym">Pinctada martensii</name>
    <dbReference type="NCBI Taxonomy" id="66713"/>
    <lineage>
        <taxon>Eukaryota</taxon>
        <taxon>Metazoa</taxon>
        <taxon>Spiralia</taxon>
        <taxon>Lophotrochozoa</taxon>
        <taxon>Mollusca</taxon>
        <taxon>Bivalvia</taxon>
        <taxon>Autobranchia</taxon>
        <taxon>Pteriomorphia</taxon>
        <taxon>Pterioida</taxon>
        <taxon>Pterioidea</taxon>
        <taxon>Pteriidae</taxon>
        <taxon>Pinctada</taxon>
    </lineage>
</organism>
<accession>A0AA88Y6R3</accession>
<feature type="compositionally biased region" description="Basic residues" evidence="9">
    <location>
        <begin position="495"/>
        <end position="504"/>
    </location>
</feature>
<feature type="region of interest" description="Disordered" evidence="9">
    <location>
        <begin position="1"/>
        <end position="20"/>
    </location>
</feature>
<feature type="domain" description="RRM" evidence="11">
    <location>
        <begin position="569"/>
        <end position="644"/>
    </location>
</feature>
<feature type="compositionally biased region" description="Low complexity" evidence="9">
    <location>
        <begin position="476"/>
        <end position="494"/>
    </location>
</feature>
<evidence type="ECO:0000256" key="9">
    <source>
        <dbReference type="SAM" id="MobiDB-lite"/>
    </source>
</evidence>
<evidence type="ECO:0000256" key="4">
    <source>
        <dbReference type="ARBA" id="ARBA00023015"/>
    </source>
</evidence>
<feature type="region of interest" description="Disordered" evidence="9">
    <location>
        <begin position="291"/>
        <end position="334"/>
    </location>
</feature>